<accession>A0A9Q2CXF4</accession>
<dbReference type="PANTHER" id="PTHR11614">
    <property type="entry name" value="PHOSPHOLIPASE-RELATED"/>
    <property type="match status" value="1"/>
</dbReference>
<reference evidence="2 3" key="1">
    <citation type="submission" date="2020-08" db="EMBL/GenBank/DDBJ databases">
        <title>Genomic Encyclopedia of Type Strains, Phase IV (KMG-IV): sequencing the most valuable type-strain genomes for metagenomic binning, comparative biology and taxonomic classification.</title>
        <authorList>
            <person name="Goeker M."/>
        </authorList>
    </citation>
    <scope>NUCLEOTIDE SEQUENCE [LARGE SCALE GENOMIC DNA]</scope>
    <source>
        <strain evidence="2 3">DSM 19163</strain>
    </source>
</reference>
<protein>
    <submittedName>
        <fullName evidence="2">Alpha-beta hydrolase superfamily lysophospholipase</fullName>
    </submittedName>
</protein>
<keyword evidence="3" id="KW-1185">Reference proteome</keyword>
<evidence type="ECO:0000259" key="1">
    <source>
        <dbReference type="Pfam" id="PF12146"/>
    </source>
</evidence>
<dbReference type="Pfam" id="PF12146">
    <property type="entry name" value="Hydrolase_4"/>
    <property type="match status" value="1"/>
</dbReference>
<keyword evidence="2" id="KW-0378">Hydrolase</keyword>
<dbReference type="RefSeq" id="WP_183672656.1">
    <property type="nucleotide sequence ID" value="NZ_CBCRYX010000003.1"/>
</dbReference>
<feature type="domain" description="Serine aminopeptidase S33" evidence="1">
    <location>
        <begin position="9"/>
        <end position="239"/>
    </location>
</feature>
<dbReference type="InterPro" id="IPR051044">
    <property type="entry name" value="MAG_DAG_Lipase"/>
</dbReference>
<dbReference type="InterPro" id="IPR022742">
    <property type="entry name" value="Hydrolase_4"/>
</dbReference>
<dbReference type="Gene3D" id="3.40.50.1820">
    <property type="entry name" value="alpha/beta hydrolase"/>
    <property type="match status" value="1"/>
</dbReference>
<dbReference type="SUPFAM" id="SSF53474">
    <property type="entry name" value="alpha/beta-Hydrolases"/>
    <property type="match status" value="1"/>
</dbReference>
<organism evidence="2 3">
    <name type="scientific">Nosocomiicoccus ampullae</name>
    <dbReference type="NCBI Taxonomy" id="489910"/>
    <lineage>
        <taxon>Bacteria</taxon>
        <taxon>Bacillati</taxon>
        <taxon>Bacillota</taxon>
        <taxon>Bacilli</taxon>
        <taxon>Bacillales</taxon>
        <taxon>Staphylococcaceae</taxon>
        <taxon>Nosocomiicoccus</taxon>
    </lineage>
</organism>
<dbReference type="AlphaFoldDB" id="A0A9Q2CXF4"/>
<sequence>MWKWEIEGKAKGIVVILHDMLEHHEYYLDLISKFNSEGYHALIGDLPGHGQTTRINKGHVDDFKQYIDRLKEWVDDASLYELPIIVVGQGLGGLIVTEALKEGELNIDGAVLLNPLYTFKQSFMNRKNLLKSSIRLTSDNSKFKLGIRMDSFTTDKKVLEQYKNDDLLIKEVSYHWYTAINNRMNDIKDTMNEVNVPVLSIHSNENDIVDVDRNVKILKEIDSDYLKLVRLNNIEHGIFQRENVNVPFYHVKRFLEDLNYHIGFID</sequence>
<evidence type="ECO:0000313" key="2">
    <source>
        <dbReference type="EMBL" id="MBB5175222.1"/>
    </source>
</evidence>
<name>A0A9Q2CXF4_9STAP</name>
<dbReference type="Proteomes" id="UP000579136">
    <property type="component" value="Unassembled WGS sequence"/>
</dbReference>
<dbReference type="EMBL" id="JACHHF010000001">
    <property type="protein sequence ID" value="MBB5175222.1"/>
    <property type="molecule type" value="Genomic_DNA"/>
</dbReference>
<gene>
    <name evidence="2" type="ORF">HNQ45_000080</name>
</gene>
<proteinExistence type="predicted"/>
<dbReference type="InterPro" id="IPR029058">
    <property type="entry name" value="AB_hydrolase_fold"/>
</dbReference>
<evidence type="ECO:0000313" key="3">
    <source>
        <dbReference type="Proteomes" id="UP000579136"/>
    </source>
</evidence>
<comment type="caution">
    <text evidence="2">The sequence shown here is derived from an EMBL/GenBank/DDBJ whole genome shotgun (WGS) entry which is preliminary data.</text>
</comment>
<dbReference type="GO" id="GO:0016787">
    <property type="term" value="F:hydrolase activity"/>
    <property type="evidence" value="ECO:0007669"/>
    <property type="project" value="UniProtKB-KW"/>
</dbReference>